<feature type="transmembrane region" description="Helical" evidence="1">
    <location>
        <begin position="127"/>
        <end position="148"/>
    </location>
</feature>
<keyword evidence="1" id="KW-0472">Membrane</keyword>
<keyword evidence="1" id="KW-0812">Transmembrane</keyword>
<comment type="caution">
    <text evidence="2">The sequence shown here is derived from an EMBL/GenBank/DDBJ whole genome shotgun (WGS) entry which is preliminary data.</text>
</comment>
<proteinExistence type="predicted"/>
<gene>
    <name evidence="2" type="ORF">GWC95_15045</name>
</gene>
<protein>
    <recommendedName>
        <fullName evidence="4">DUF1761 domain-containing protein</fullName>
    </recommendedName>
</protein>
<evidence type="ECO:0000313" key="3">
    <source>
        <dbReference type="Proteomes" id="UP000753802"/>
    </source>
</evidence>
<keyword evidence="3" id="KW-1185">Reference proteome</keyword>
<reference evidence="2 3" key="1">
    <citation type="submission" date="2020-01" db="EMBL/GenBank/DDBJ databases">
        <title>Genome analysis.</title>
        <authorList>
            <person name="Wu S."/>
            <person name="Wang G."/>
        </authorList>
    </citation>
    <scope>NUCLEOTIDE SEQUENCE [LARGE SCALE GENOMIC DNA]</scope>
    <source>
        <strain evidence="2 3">SYL130</strain>
    </source>
</reference>
<dbReference type="Proteomes" id="UP000753802">
    <property type="component" value="Unassembled WGS sequence"/>
</dbReference>
<evidence type="ECO:0008006" key="4">
    <source>
        <dbReference type="Google" id="ProtNLM"/>
    </source>
</evidence>
<dbReference type="EMBL" id="JAACJS010000015">
    <property type="protein sequence ID" value="NCI51248.1"/>
    <property type="molecule type" value="Genomic_DNA"/>
</dbReference>
<organism evidence="2 3">
    <name type="scientific">Sediminibacterium roseum</name>
    <dbReference type="NCBI Taxonomy" id="1978412"/>
    <lineage>
        <taxon>Bacteria</taxon>
        <taxon>Pseudomonadati</taxon>
        <taxon>Bacteroidota</taxon>
        <taxon>Chitinophagia</taxon>
        <taxon>Chitinophagales</taxon>
        <taxon>Chitinophagaceae</taxon>
        <taxon>Sediminibacterium</taxon>
    </lineage>
</organism>
<feature type="transmembrane region" description="Helical" evidence="1">
    <location>
        <begin position="102"/>
        <end position="120"/>
    </location>
</feature>
<evidence type="ECO:0000313" key="2">
    <source>
        <dbReference type="EMBL" id="NCI51248.1"/>
    </source>
</evidence>
<name>A0ABX0A1G4_9BACT</name>
<feature type="transmembrane region" description="Helical" evidence="1">
    <location>
        <begin position="160"/>
        <end position="180"/>
    </location>
</feature>
<dbReference type="RefSeq" id="WP_161819537.1">
    <property type="nucleotide sequence ID" value="NZ_JAACJS010000015.1"/>
</dbReference>
<keyword evidence="1" id="KW-1133">Transmembrane helix</keyword>
<evidence type="ECO:0000256" key="1">
    <source>
        <dbReference type="SAM" id="Phobius"/>
    </source>
</evidence>
<accession>A0ABX0A1G4</accession>
<sequence>MKRALLGSIVGGLLIFLWQTLSWTVLDLHRPAQDYTPKQDSIMAVLNATLTEGGYLMPMAPKGASMDETRAKMEASVGKPWASIQYHRSLNADNNQMYMNMGRGYVTTVIMVWLLCWILAKSNRAGFGTIFLACIFTGLIVFINVPYTTHIWYQTFDTKAHLVDALASWGLCGLWLGYWLGRK</sequence>